<evidence type="ECO:0000259" key="1">
    <source>
        <dbReference type="Pfam" id="PF00646"/>
    </source>
</evidence>
<reference evidence="2 3" key="1">
    <citation type="submission" date="2016-05" db="EMBL/GenBank/DDBJ databases">
        <title>Genome sequencing reveals origins of a unique bacterial endosymbiosis in the earliest lineages of terrestrial Fungi.</title>
        <authorList>
            <consortium name="DOE Joint Genome Institute"/>
            <person name="Uehling J."/>
            <person name="Gryganskyi A."/>
            <person name="Hameed K."/>
            <person name="Tschaplinski T."/>
            <person name="Misztal P."/>
            <person name="Wu S."/>
            <person name="Desiro A."/>
            <person name="Vande Pol N."/>
            <person name="Du Z.-Y."/>
            <person name="Zienkiewicz A."/>
            <person name="Zienkiewicz K."/>
            <person name="Morin E."/>
            <person name="Tisserant E."/>
            <person name="Splivallo R."/>
            <person name="Hainaut M."/>
            <person name="Henrissat B."/>
            <person name="Ohm R."/>
            <person name="Kuo A."/>
            <person name="Yan J."/>
            <person name="Lipzen A."/>
            <person name="Nolan M."/>
            <person name="Labutti K."/>
            <person name="Barry K."/>
            <person name="Goldstein A."/>
            <person name="Labbe J."/>
            <person name="Schadt C."/>
            <person name="Tuskan G."/>
            <person name="Grigoriev I."/>
            <person name="Martin F."/>
            <person name="Vilgalys R."/>
            <person name="Bonito G."/>
        </authorList>
    </citation>
    <scope>NUCLEOTIDE SEQUENCE [LARGE SCALE GENOMIC DNA]</scope>
    <source>
        <strain evidence="2 3">AG-77</strain>
    </source>
</reference>
<proteinExistence type="predicted"/>
<dbReference type="InterPro" id="IPR036047">
    <property type="entry name" value="F-box-like_dom_sf"/>
</dbReference>
<name>A0A197JTJ4_9FUNG</name>
<dbReference type="Proteomes" id="UP000078512">
    <property type="component" value="Unassembled WGS sequence"/>
</dbReference>
<dbReference type="Gene3D" id="3.80.10.10">
    <property type="entry name" value="Ribonuclease Inhibitor"/>
    <property type="match status" value="2"/>
</dbReference>
<dbReference type="AlphaFoldDB" id="A0A197JTJ4"/>
<evidence type="ECO:0000313" key="2">
    <source>
        <dbReference type="EMBL" id="OAQ28303.1"/>
    </source>
</evidence>
<feature type="domain" description="F-box" evidence="1">
    <location>
        <begin position="8"/>
        <end position="39"/>
    </location>
</feature>
<keyword evidence="3" id="KW-1185">Reference proteome</keyword>
<dbReference type="Pfam" id="PF00646">
    <property type="entry name" value="F-box"/>
    <property type="match status" value="1"/>
</dbReference>
<evidence type="ECO:0000313" key="3">
    <source>
        <dbReference type="Proteomes" id="UP000078512"/>
    </source>
</evidence>
<accession>A0A197JTJ4</accession>
<dbReference type="OrthoDB" id="2403667at2759"/>
<gene>
    <name evidence="2" type="ORF">K457DRAFT_895977</name>
</gene>
<organism evidence="2 3">
    <name type="scientific">Linnemannia elongata AG-77</name>
    <dbReference type="NCBI Taxonomy" id="1314771"/>
    <lineage>
        <taxon>Eukaryota</taxon>
        <taxon>Fungi</taxon>
        <taxon>Fungi incertae sedis</taxon>
        <taxon>Mucoromycota</taxon>
        <taxon>Mortierellomycotina</taxon>
        <taxon>Mortierellomycetes</taxon>
        <taxon>Mortierellales</taxon>
        <taxon>Mortierellaceae</taxon>
        <taxon>Linnemannia</taxon>
    </lineage>
</organism>
<dbReference type="CDD" id="cd09917">
    <property type="entry name" value="F-box_SF"/>
    <property type="match status" value="1"/>
</dbReference>
<dbReference type="InterPro" id="IPR032675">
    <property type="entry name" value="LRR_dom_sf"/>
</dbReference>
<dbReference type="InterPro" id="IPR001810">
    <property type="entry name" value="F-box_dom"/>
</dbReference>
<protein>
    <recommendedName>
        <fullName evidence="1">F-box domain-containing protein</fullName>
    </recommendedName>
</protein>
<dbReference type="SUPFAM" id="SSF52047">
    <property type="entry name" value="RNI-like"/>
    <property type="match status" value="1"/>
</dbReference>
<dbReference type="EMBL" id="KV442049">
    <property type="protein sequence ID" value="OAQ28303.1"/>
    <property type="molecule type" value="Genomic_DNA"/>
</dbReference>
<dbReference type="SUPFAM" id="SSF81383">
    <property type="entry name" value="F-box domain"/>
    <property type="match status" value="1"/>
</dbReference>
<sequence length="624" mass="71748">MHSPPALQLPEVLHLIACQLDVSSRFSCRQVCRFWSALFSPYVVESIDGHQWPWLCKWREREPERTKNDSAARTAFIQEHKDHIRHLTLNNHWLQEIALQIKITRLTSLTISFDGKLVDPPRPFNGLLELEQVLHLANWYYSPGAKSDRTRACWQLILNNPQLQSLRFMDNSYNNLYELAGKKHTIPCPEAISFLLDTLSRLPRLRHLMIANGMDDWLLHLIPTLLPHITSVEYKAAYSSGLDSLPPGHCATLRHLTIHTHILSHQVHTVLAAFPVLQTLSIPQFGGFRRHVIFTDDEIIDHPLLELSPPLLGPSLLHLGVRFTNLKTVGGFRRLQDHGVLLSLLHVLPALEQLDVLEILESPRGENVPSPDDRDDRDIDNCPLRSLVIKKHALHPSRMTRLFSRMPHLVKLEVRHIPPEVVAEIARTCKRMEQLRFEVKQQCSKEINQLFVGCPKLKSLRGHSLAIKIDDLLQGPNWTCFDLESLQCGVMDVPRLSKDEEDLLETMKTGSRQEPLKQEEQRILKKQRESWAVQGQILEHFARFKNLQHLDIGFLKLPHRQGDKRYGSRYYRINNALVPESLELSLASGLAHLASLHLLETFGLGETDYTVGENESRWMDELWS</sequence>